<evidence type="ECO:0000313" key="2">
    <source>
        <dbReference type="EMBL" id="RYC71965.1"/>
    </source>
</evidence>
<dbReference type="Proteomes" id="UP000290407">
    <property type="component" value="Unassembled WGS sequence"/>
</dbReference>
<dbReference type="InterPro" id="IPR013830">
    <property type="entry name" value="SGNH_hydro"/>
</dbReference>
<proteinExistence type="predicted"/>
<comment type="caution">
    <text evidence="2">The sequence shown here is derived from an EMBL/GenBank/DDBJ whole genome shotgun (WGS) entry which is preliminary data.</text>
</comment>
<dbReference type="AlphaFoldDB" id="A0A4Q2UVT0"/>
<organism evidence="2 3">
    <name type="scientific">Spirosoma sordidisoli</name>
    <dbReference type="NCBI Taxonomy" id="2502893"/>
    <lineage>
        <taxon>Bacteria</taxon>
        <taxon>Pseudomonadati</taxon>
        <taxon>Bacteroidota</taxon>
        <taxon>Cytophagia</taxon>
        <taxon>Cytophagales</taxon>
        <taxon>Cytophagaceae</taxon>
        <taxon>Spirosoma</taxon>
    </lineage>
</organism>
<accession>A0A4Q2UVT0</accession>
<dbReference type="PANTHER" id="PTHR30383">
    <property type="entry name" value="THIOESTERASE 1/PROTEASE 1/LYSOPHOSPHOLIPASE L1"/>
    <property type="match status" value="1"/>
</dbReference>
<dbReference type="InterPro" id="IPR036514">
    <property type="entry name" value="SGNH_hydro_sf"/>
</dbReference>
<dbReference type="EMBL" id="SBLB01000001">
    <property type="protein sequence ID" value="RYC71965.1"/>
    <property type="molecule type" value="Genomic_DNA"/>
</dbReference>
<reference evidence="2 3" key="1">
    <citation type="submission" date="2019-01" db="EMBL/GenBank/DDBJ databases">
        <title>Spirosoma flava sp. nov., a propanil-degrading bacterium isolated from herbicide-contaminated soil.</title>
        <authorList>
            <person name="Zhang L."/>
            <person name="Jiang J.-D."/>
        </authorList>
    </citation>
    <scope>NUCLEOTIDE SEQUENCE [LARGE SCALE GENOMIC DNA]</scope>
    <source>
        <strain evidence="2 3">TY50</strain>
    </source>
</reference>
<evidence type="ECO:0000313" key="3">
    <source>
        <dbReference type="Proteomes" id="UP000290407"/>
    </source>
</evidence>
<dbReference type="Pfam" id="PF13472">
    <property type="entry name" value="Lipase_GDSL_2"/>
    <property type="match status" value="1"/>
</dbReference>
<feature type="domain" description="SGNH hydrolase-type esterase" evidence="1">
    <location>
        <begin position="55"/>
        <end position="204"/>
    </location>
</feature>
<dbReference type="GO" id="GO:0004622">
    <property type="term" value="F:phosphatidylcholine lysophospholipase activity"/>
    <property type="evidence" value="ECO:0007669"/>
    <property type="project" value="TreeGrafter"/>
</dbReference>
<name>A0A4Q2UVT0_9BACT</name>
<evidence type="ECO:0000259" key="1">
    <source>
        <dbReference type="Pfam" id="PF13472"/>
    </source>
</evidence>
<gene>
    <name evidence="2" type="ORF">EQG79_07540</name>
</gene>
<keyword evidence="3" id="KW-1185">Reference proteome</keyword>
<sequence>MFVFRILFFVVFTLPVLAQDLPRFESEIRAFEAADKTTRPPRRPILFTGSSSIRLWDNLASYFPGKKLLNRGFGGSELSDVIRYADRIIIPYKPKQIVLYAGENDIATGKVSGQQTYERFVTLFRYVRKRLPGVPFVFISIKPSPSRRQYRAQVDEANRLIKQFLAGQSKTNFVDIGPVMRQPNGQTIGALFKSDSLHMNEKGYVLWARELRPVLR</sequence>
<dbReference type="InterPro" id="IPR051532">
    <property type="entry name" value="Ester_Hydrolysis_Enzymes"/>
</dbReference>
<dbReference type="RefSeq" id="WP_077920713.1">
    <property type="nucleotide sequence ID" value="NZ_SBLB01000001.1"/>
</dbReference>
<protein>
    <recommendedName>
        <fullName evidence="1">SGNH hydrolase-type esterase domain-containing protein</fullName>
    </recommendedName>
</protein>
<dbReference type="PANTHER" id="PTHR30383:SF5">
    <property type="entry name" value="SGNH HYDROLASE-TYPE ESTERASE DOMAIN-CONTAINING PROTEIN"/>
    <property type="match status" value="1"/>
</dbReference>
<dbReference type="SUPFAM" id="SSF52266">
    <property type="entry name" value="SGNH hydrolase"/>
    <property type="match status" value="1"/>
</dbReference>
<dbReference type="Gene3D" id="3.40.50.1110">
    <property type="entry name" value="SGNH hydrolase"/>
    <property type="match status" value="1"/>
</dbReference>